<dbReference type="Proteomes" id="UP000006643">
    <property type="component" value="Unassembled WGS sequence"/>
</dbReference>
<organism evidence="2 3">
    <name type="scientific">Phytophthora infestans (strain T30-4)</name>
    <name type="common">Potato late blight agent</name>
    <dbReference type="NCBI Taxonomy" id="403677"/>
    <lineage>
        <taxon>Eukaryota</taxon>
        <taxon>Sar</taxon>
        <taxon>Stramenopiles</taxon>
        <taxon>Oomycota</taxon>
        <taxon>Peronosporomycetes</taxon>
        <taxon>Peronosporales</taxon>
        <taxon>Peronosporaceae</taxon>
        <taxon>Phytophthora</taxon>
    </lineage>
</organism>
<name>D0N0R0_PHYIT</name>
<evidence type="ECO:0000313" key="2">
    <source>
        <dbReference type="EMBL" id="EEY67223.1"/>
    </source>
</evidence>
<dbReference type="PROSITE" id="PS51257">
    <property type="entry name" value="PROKAR_LIPOPROTEIN"/>
    <property type="match status" value="1"/>
</dbReference>
<gene>
    <name evidence="2" type="ORF">PITG_04182</name>
</gene>
<dbReference type="GeneID" id="9479742"/>
<evidence type="ECO:0000256" key="1">
    <source>
        <dbReference type="SAM" id="SignalP"/>
    </source>
</evidence>
<dbReference type="AlphaFoldDB" id="D0N0R0"/>
<protein>
    <submittedName>
        <fullName evidence="2">Secreted RxLR effector peptide protein, putative</fullName>
    </submittedName>
</protein>
<feature type="chain" id="PRO_5003011894" evidence="1">
    <location>
        <begin position="20"/>
        <end position="118"/>
    </location>
</feature>
<proteinExistence type="predicted"/>
<feature type="signal peptide" evidence="1">
    <location>
        <begin position="1"/>
        <end position="19"/>
    </location>
</feature>
<dbReference type="EMBL" id="DS028122">
    <property type="protein sequence ID" value="EEY67223.1"/>
    <property type="molecule type" value="Genomic_DNA"/>
</dbReference>
<dbReference type="RefSeq" id="XP_002905871.1">
    <property type="nucleotide sequence ID" value="XM_002905825.1"/>
</dbReference>
<dbReference type="VEuPathDB" id="FungiDB:PITG_04182"/>
<reference evidence="3" key="1">
    <citation type="journal article" date="2009" name="Nature">
        <title>Genome sequence and analysis of the Irish potato famine pathogen Phytophthora infestans.</title>
        <authorList>
            <consortium name="The Broad Institute Genome Sequencing Platform"/>
            <person name="Haas B.J."/>
            <person name="Kamoun S."/>
            <person name="Zody M.C."/>
            <person name="Jiang R.H."/>
            <person name="Handsaker R.E."/>
            <person name="Cano L.M."/>
            <person name="Grabherr M."/>
            <person name="Kodira C.D."/>
            <person name="Raffaele S."/>
            <person name="Torto-Alalibo T."/>
            <person name="Bozkurt T.O."/>
            <person name="Ah-Fong A.M."/>
            <person name="Alvarado L."/>
            <person name="Anderson V.L."/>
            <person name="Armstrong M.R."/>
            <person name="Avrova A."/>
            <person name="Baxter L."/>
            <person name="Beynon J."/>
            <person name="Boevink P.C."/>
            <person name="Bollmann S.R."/>
            <person name="Bos J.I."/>
            <person name="Bulone V."/>
            <person name="Cai G."/>
            <person name="Cakir C."/>
            <person name="Carrington J.C."/>
            <person name="Chawner M."/>
            <person name="Conti L."/>
            <person name="Costanzo S."/>
            <person name="Ewan R."/>
            <person name="Fahlgren N."/>
            <person name="Fischbach M.A."/>
            <person name="Fugelstad J."/>
            <person name="Gilroy E.M."/>
            <person name="Gnerre S."/>
            <person name="Green P.J."/>
            <person name="Grenville-Briggs L.J."/>
            <person name="Griffith J."/>
            <person name="Grunwald N.J."/>
            <person name="Horn K."/>
            <person name="Horner N.R."/>
            <person name="Hu C.H."/>
            <person name="Huitema E."/>
            <person name="Jeong D.H."/>
            <person name="Jones A.M."/>
            <person name="Jones J.D."/>
            <person name="Jones R.W."/>
            <person name="Karlsson E.K."/>
            <person name="Kunjeti S.G."/>
            <person name="Lamour K."/>
            <person name="Liu Z."/>
            <person name="Ma L."/>
            <person name="Maclean D."/>
            <person name="Chibucos M.C."/>
            <person name="McDonald H."/>
            <person name="McWalters J."/>
            <person name="Meijer H.J."/>
            <person name="Morgan W."/>
            <person name="Morris P.F."/>
            <person name="Munro C.A."/>
            <person name="O'Neill K."/>
            <person name="Ospina-Giraldo M."/>
            <person name="Pinzon A."/>
            <person name="Pritchard L."/>
            <person name="Ramsahoye B."/>
            <person name="Ren Q."/>
            <person name="Restrepo S."/>
            <person name="Roy S."/>
            <person name="Sadanandom A."/>
            <person name="Savidor A."/>
            <person name="Schornack S."/>
            <person name="Schwartz D.C."/>
            <person name="Schumann U.D."/>
            <person name="Schwessinger B."/>
            <person name="Seyer L."/>
            <person name="Sharpe T."/>
            <person name="Silvar C."/>
            <person name="Song J."/>
            <person name="Studholme D.J."/>
            <person name="Sykes S."/>
            <person name="Thines M."/>
            <person name="van de Vondervoort P.J."/>
            <person name="Phuntumart V."/>
            <person name="Wawra S."/>
            <person name="Weide R."/>
            <person name="Win J."/>
            <person name="Young C."/>
            <person name="Zhou S."/>
            <person name="Fry W."/>
            <person name="Meyers B.C."/>
            <person name="van West P."/>
            <person name="Ristaino J."/>
            <person name="Govers F."/>
            <person name="Birch P.R."/>
            <person name="Whisson S.C."/>
            <person name="Judelson H.S."/>
            <person name="Nusbaum C."/>
        </authorList>
    </citation>
    <scope>NUCLEOTIDE SEQUENCE [LARGE SCALE GENOMIC DNA]</scope>
    <source>
        <strain evidence="3">T30-4</strain>
    </source>
</reference>
<accession>D0N0R0</accession>
<dbReference type="STRING" id="403677.D0N0R0"/>
<keyword evidence="1" id="KW-0732">Signal</keyword>
<dbReference type="HOGENOM" id="CLU_171437_0_0_1"/>
<keyword evidence="3" id="KW-1185">Reference proteome</keyword>
<sequence length="118" mass="12870">MWLYRFLTALGSGVSILSACIDGASMPVLSKTTGLNLPQVLTDTPEYFSAKRLLRGSTKQNEDRVINAGIEKLTGLIKAGVLKLGENVDWRSWLLIDQSATDILTMFRLEKGLSGALV</sequence>
<dbReference type="KEGG" id="pif:PITG_04182"/>
<dbReference type="InParanoid" id="D0N0R0"/>
<evidence type="ECO:0000313" key="3">
    <source>
        <dbReference type="Proteomes" id="UP000006643"/>
    </source>
</evidence>